<keyword evidence="9" id="KW-1278">Translocase</keyword>
<keyword evidence="6" id="KW-0677">Repeat</keyword>
<dbReference type="Pfam" id="PF00005">
    <property type="entry name" value="ABC_tran"/>
    <property type="match status" value="2"/>
</dbReference>
<dbReference type="CDD" id="cd03216">
    <property type="entry name" value="ABC_Carb_Monos_I"/>
    <property type="match status" value="1"/>
</dbReference>
<dbReference type="GO" id="GO:0016887">
    <property type="term" value="F:ATP hydrolysis activity"/>
    <property type="evidence" value="ECO:0007669"/>
    <property type="project" value="InterPro"/>
</dbReference>
<evidence type="ECO:0000256" key="7">
    <source>
        <dbReference type="ARBA" id="ARBA00022741"/>
    </source>
</evidence>
<dbReference type="Gene3D" id="3.40.50.300">
    <property type="entry name" value="P-loop containing nucleotide triphosphate hydrolases"/>
    <property type="match status" value="2"/>
</dbReference>
<dbReference type="AlphaFoldDB" id="A0AAW5R1B9"/>
<gene>
    <name evidence="12" type="ORF">MUB46_13775</name>
</gene>
<keyword evidence="7" id="KW-0547">Nucleotide-binding</keyword>
<evidence type="ECO:0000256" key="9">
    <source>
        <dbReference type="ARBA" id="ARBA00022967"/>
    </source>
</evidence>
<evidence type="ECO:0000256" key="6">
    <source>
        <dbReference type="ARBA" id="ARBA00022737"/>
    </source>
</evidence>
<dbReference type="PROSITE" id="PS00211">
    <property type="entry name" value="ABC_TRANSPORTER_1"/>
    <property type="match status" value="1"/>
</dbReference>
<keyword evidence="13" id="KW-1185">Reference proteome</keyword>
<organism evidence="12 13">
    <name type="scientific">Microbaculum marinisediminis</name>
    <dbReference type="NCBI Taxonomy" id="2931392"/>
    <lineage>
        <taxon>Bacteria</taxon>
        <taxon>Pseudomonadati</taxon>
        <taxon>Pseudomonadota</taxon>
        <taxon>Alphaproteobacteria</taxon>
        <taxon>Hyphomicrobiales</taxon>
        <taxon>Tepidamorphaceae</taxon>
        <taxon>Microbaculum</taxon>
    </lineage>
</organism>
<dbReference type="InterPro" id="IPR027417">
    <property type="entry name" value="P-loop_NTPase"/>
</dbReference>
<dbReference type="InterPro" id="IPR017871">
    <property type="entry name" value="ABC_transporter-like_CS"/>
</dbReference>
<sequence>MALLQTRALTRRFPGVLALDGVDFSAEAGEVHAVCGANGAGKSTLMNILSGTIPATSGDVLLDGVPVEFSSPADARSAGISIVYQEFSSIAELTVADNIFLGHEFRKSFGIVDRARASHEAKALLARYDIDLDPDAVVGRLGVADSQLVELARALASDARVLILDEPTAVLSISEQAKLFNVIRTLKARGLLVLYISHRLEEIFEIADTVSVMRDGRHVATRDKADLDQKQLVELMTGHEVLAPLSPPEPKEGGKVVLSMRGLTGDGSDIDLREGEILGLAGLVGAGRTSIARRLAGLLPRTGFTAEMNGAPLPDDAAAVLKAGLVYLTEDRKTDGIFGPLSIPTNATAAALDRYSSAGILSLRRERKDAAAILKRLRLVAGSLDVSIASLSGGNQQKVLFSRALLAKPKVLICDEPTRGVDVAAREDIYQLLRDLAGDGVAIIVISSELGEVLALSHRIAIVRHGEVQAMMDNDGLSEHALVAAATGTEAA</sequence>
<keyword evidence="4" id="KW-1003">Cell membrane</keyword>
<dbReference type="InterPro" id="IPR050107">
    <property type="entry name" value="ABC_carbohydrate_import_ATPase"/>
</dbReference>
<reference evidence="12 13" key="1">
    <citation type="submission" date="2022-04" db="EMBL/GenBank/DDBJ databases">
        <authorList>
            <person name="Ye Y.-Q."/>
            <person name="Du Z.-J."/>
        </authorList>
    </citation>
    <scope>NUCLEOTIDE SEQUENCE [LARGE SCALE GENOMIC DNA]</scope>
    <source>
        <strain evidence="12 13">A6E488</strain>
    </source>
</reference>
<dbReference type="PANTHER" id="PTHR43790:SF3">
    <property type="entry name" value="D-ALLOSE IMPORT ATP-BINDING PROTEIN ALSA-RELATED"/>
    <property type="match status" value="1"/>
</dbReference>
<name>A0AAW5R1B9_9HYPH</name>
<dbReference type="InterPro" id="IPR003439">
    <property type="entry name" value="ABC_transporter-like_ATP-bd"/>
</dbReference>
<comment type="subcellular location">
    <subcellularLocation>
        <location evidence="1">Cell membrane</location>
        <topology evidence="1">Peripheral membrane protein</topology>
    </subcellularLocation>
</comment>
<protein>
    <submittedName>
        <fullName evidence="12">Sugar ABC transporter ATP-binding protein</fullName>
    </submittedName>
</protein>
<dbReference type="InterPro" id="IPR003593">
    <property type="entry name" value="AAA+_ATPase"/>
</dbReference>
<dbReference type="SMART" id="SM00382">
    <property type="entry name" value="AAA"/>
    <property type="match status" value="2"/>
</dbReference>
<feature type="domain" description="ABC transporter" evidence="11">
    <location>
        <begin position="4"/>
        <end position="240"/>
    </location>
</feature>
<dbReference type="EMBL" id="JALIDZ010000006">
    <property type="protein sequence ID" value="MCT8972929.1"/>
    <property type="molecule type" value="Genomic_DNA"/>
</dbReference>
<evidence type="ECO:0000259" key="11">
    <source>
        <dbReference type="PROSITE" id="PS50893"/>
    </source>
</evidence>
<accession>A0AAW5R1B9</accession>
<dbReference type="GO" id="GO:0005886">
    <property type="term" value="C:plasma membrane"/>
    <property type="evidence" value="ECO:0007669"/>
    <property type="project" value="UniProtKB-SubCell"/>
</dbReference>
<evidence type="ECO:0000256" key="8">
    <source>
        <dbReference type="ARBA" id="ARBA00022840"/>
    </source>
</evidence>
<evidence type="ECO:0000256" key="10">
    <source>
        <dbReference type="ARBA" id="ARBA00023136"/>
    </source>
</evidence>
<dbReference type="FunFam" id="3.40.50.300:FF:000127">
    <property type="entry name" value="Ribose import ATP-binding protein RbsA"/>
    <property type="match status" value="1"/>
</dbReference>
<keyword evidence="10" id="KW-0472">Membrane</keyword>
<evidence type="ECO:0000313" key="13">
    <source>
        <dbReference type="Proteomes" id="UP001320898"/>
    </source>
</evidence>
<evidence type="ECO:0000313" key="12">
    <source>
        <dbReference type="EMBL" id="MCT8972929.1"/>
    </source>
</evidence>
<comment type="caution">
    <text evidence="12">The sequence shown here is derived from an EMBL/GenBank/DDBJ whole genome shotgun (WGS) entry which is preliminary data.</text>
</comment>
<dbReference type="CDD" id="cd03215">
    <property type="entry name" value="ABC_Carb_Monos_II"/>
    <property type="match status" value="1"/>
</dbReference>
<evidence type="ECO:0000256" key="4">
    <source>
        <dbReference type="ARBA" id="ARBA00022475"/>
    </source>
</evidence>
<evidence type="ECO:0000256" key="1">
    <source>
        <dbReference type="ARBA" id="ARBA00004202"/>
    </source>
</evidence>
<dbReference type="RefSeq" id="WP_261616514.1">
    <property type="nucleotide sequence ID" value="NZ_JALIDZ010000006.1"/>
</dbReference>
<comment type="similarity">
    <text evidence="2">Belongs to the ABC transporter superfamily.</text>
</comment>
<dbReference type="SUPFAM" id="SSF52540">
    <property type="entry name" value="P-loop containing nucleoside triphosphate hydrolases"/>
    <property type="match status" value="2"/>
</dbReference>
<evidence type="ECO:0000256" key="2">
    <source>
        <dbReference type="ARBA" id="ARBA00005417"/>
    </source>
</evidence>
<feature type="domain" description="ABC transporter" evidence="11">
    <location>
        <begin position="248"/>
        <end position="490"/>
    </location>
</feature>
<dbReference type="Proteomes" id="UP001320898">
    <property type="component" value="Unassembled WGS sequence"/>
</dbReference>
<keyword evidence="3" id="KW-0813">Transport</keyword>
<dbReference type="PANTHER" id="PTHR43790">
    <property type="entry name" value="CARBOHYDRATE TRANSPORT ATP-BINDING PROTEIN MG119-RELATED"/>
    <property type="match status" value="1"/>
</dbReference>
<keyword evidence="5" id="KW-0762">Sugar transport</keyword>
<dbReference type="GO" id="GO:0005524">
    <property type="term" value="F:ATP binding"/>
    <property type="evidence" value="ECO:0007669"/>
    <property type="project" value="UniProtKB-KW"/>
</dbReference>
<evidence type="ECO:0000256" key="5">
    <source>
        <dbReference type="ARBA" id="ARBA00022597"/>
    </source>
</evidence>
<dbReference type="PROSITE" id="PS50893">
    <property type="entry name" value="ABC_TRANSPORTER_2"/>
    <property type="match status" value="2"/>
</dbReference>
<keyword evidence="8 12" id="KW-0067">ATP-binding</keyword>
<proteinExistence type="inferred from homology"/>
<evidence type="ECO:0000256" key="3">
    <source>
        <dbReference type="ARBA" id="ARBA00022448"/>
    </source>
</evidence>